<evidence type="ECO:0008006" key="5">
    <source>
        <dbReference type="Google" id="ProtNLM"/>
    </source>
</evidence>
<protein>
    <recommendedName>
        <fullName evidence="5">BZIP domain-containing protein</fullName>
    </recommendedName>
</protein>
<evidence type="ECO:0000256" key="2">
    <source>
        <dbReference type="SAM" id="MobiDB-lite"/>
    </source>
</evidence>
<dbReference type="EMBL" id="JAUCMV010000004">
    <property type="protein sequence ID" value="KAK0404014.1"/>
    <property type="molecule type" value="Genomic_DNA"/>
</dbReference>
<dbReference type="SUPFAM" id="SSF57959">
    <property type="entry name" value="Leucine zipper domain"/>
    <property type="match status" value="1"/>
</dbReference>
<evidence type="ECO:0000313" key="4">
    <source>
        <dbReference type="Proteomes" id="UP001175271"/>
    </source>
</evidence>
<dbReference type="GO" id="GO:0000981">
    <property type="term" value="F:DNA-binding transcription factor activity, RNA polymerase II-specific"/>
    <property type="evidence" value="ECO:0007669"/>
    <property type="project" value="TreeGrafter"/>
</dbReference>
<feature type="compositionally biased region" description="Polar residues" evidence="2">
    <location>
        <begin position="111"/>
        <end position="124"/>
    </location>
</feature>
<dbReference type="GO" id="GO:0000978">
    <property type="term" value="F:RNA polymerase II cis-regulatory region sequence-specific DNA binding"/>
    <property type="evidence" value="ECO:0007669"/>
    <property type="project" value="TreeGrafter"/>
</dbReference>
<feature type="region of interest" description="Disordered" evidence="2">
    <location>
        <begin position="89"/>
        <end position="199"/>
    </location>
</feature>
<organism evidence="3 4">
    <name type="scientific">Steinernema hermaphroditum</name>
    <dbReference type="NCBI Taxonomy" id="289476"/>
    <lineage>
        <taxon>Eukaryota</taxon>
        <taxon>Metazoa</taxon>
        <taxon>Ecdysozoa</taxon>
        <taxon>Nematoda</taxon>
        <taxon>Chromadorea</taxon>
        <taxon>Rhabditida</taxon>
        <taxon>Tylenchina</taxon>
        <taxon>Panagrolaimomorpha</taxon>
        <taxon>Strongyloidoidea</taxon>
        <taxon>Steinernematidae</taxon>
        <taxon>Steinernema</taxon>
    </lineage>
</organism>
<dbReference type="PANTHER" id="PTHR23334:SF43">
    <property type="entry name" value="CCAAT_ENHANCER-BINDING PROTEIN HOMOLOG 1-RELATED"/>
    <property type="match status" value="1"/>
</dbReference>
<comment type="caution">
    <text evidence="3">The sequence shown here is derived from an EMBL/GenBank/DDBJ whole genome shotgun (WGS) entry which is preliminary data.</text>
</comment>
<dbReference type="GO" id="GO:0006351">
    <property type="term" value="P:DNA-templated transcription"/>
    <property type="evidence" value="ECO:0007669"/>
    <property type="project" value="InterPro"/>
</dbReference>
<dbReference type="PANTHER" id="PTHR23334">
    <property type="entry name" value="CCAAT/ENHANCER BINDING PROTEIN"/>
    <property type="match status" value="1"/>
</dbReference>
<evidence type="ECO:0000313" key="3">
    <source>
        <dbReference type="EMBL" id="KAK0404014.1"/>
    </source>
</evidence>
<keyword evidence="4" id="KW-1185">Reference proteome</keyword>
<accession>A0AA39LP07</accession>
<proteinExistence type="predicted"/>
<gene>
    <name evidence="3" type="ORF">QR680_017241</name>
</gene>
<dbReference type="Gene3D" id="1.20.5.170">
    <property type="match status" value="1"/>
</dbReference>
<dbReference type="InterPro" id="IPR046347">
    <property type="entry name" value="bZIP_sf"/>
</dbReference>
<evidence type="ECO:0000256" key="1">
    <source>
        <dbReference type="SAM" id="Coils"/>
    </source>
</evidence>
<reference evidence="3" key="1">
    <citation type="submission" date="2023-06" db="EMBL/GenBank/DDBJ databases">
        <title>Genomic analysis of the entomopathogenic nematode Steinernema hermaphroditum.</title>
        <authorList>
            <person name="Schwarz E.M."/>
            <person name="Heppert J.K."/>
            <person name="Baniya A."/>
            <person name="Schwartz H.T."/>
            <person name="Tan C.-H."/>
            <person name="Antoshechkin I."/>
            <person name="Sternberg P.W."/>
            <person name="Goodrich-Blair H."/>
            <person name="Dillman A.R."/>
        </authorList>
    </citation>
    <scope>NUCLEOTIDE SEQUENCE</scope>
    <source>
        <strain evidence="3">PS9179</strain>
        <tissue evidence="3">Whole animal</tissue>
    </source>
</reference>
<sequence>MLSNQDVRMPAVSSNDDWIEESFDLVKFINTESPQNSQELNTPVMEHNPFPYGHDLEKGCNPYQSNFPLEDEFEFDQLFGGGTKYQQGDFVPYGYDTQPTGPESPGGDEYTPNNSSVSAGSHYQVSHIKTEEFDPDYAPATDSLAKSDKDGQRGYVPKIKPRKYQLKSETERNSSTYKQKRAKNNDAVRKSRTKAKILQQQRDLQLHDYEIKVKDLQKERDADKKTMVDMTNEIGRLREQVSFLKSRPKCACNGFR</sequence>
<dbReference type="Proteomes" id="UP001175271">
    <property type="component" value="Unassembled WGS sequence"/>
</dbReference>
<keyword evidence="1" id="KW-0175">Coiled coil</keyword>
<dbReference type="AlphaFoldDB" id="A0AA39LP07"/>
<feature type="coiled-coil region" evidence="1">
    <location>
        <begin position="206"/>
        <end position="247"/>
    </location>
</feature>
<dbReference type="InterPro" id="IPR031106">
    <property type="entry name" value="C/EBP"/>
</dbReference>
<name>A0AA39LP07_9BILA</name>